<dbReference type="InterPro" id="IPR052712">
    <property type="entry name" value="Acid_resist_chaperone_HdeD"/>
</dbReference>
<proteinExistence type="predicted"/>
<reference evidence="1 2" key="1">
    <citation type="submission" date="2018-08" db="EMBL/GenBank/DDBJ databases">
        <title>A genome reference for cultivated species of the human gut microbiota.</title>
        <authorList>
            <person name="Zou Y."/>
            <person name="Xue W."/>
            <person name="Luo G."/>
        </authorList>
    </citation>
    <scope>NUCLEOTIDE SEQUENCE [LARGE SCALE GENOMIC DNA]</scope>
    <source>
        <strain evidence="1 2">AM42-38</strain>
    </source>
</reference>
<accession>A0A413T1X3</accession>
<dbReference type="Proteomes" id="UP000283855">
    <property type="component" value="Unassembled WGS sequence"/>
</dbReference>
<dbReference type="InterPro" id="IPR005325">
    <property type="entry name" value="DUF308_memb"/>
</dbReference>
<dbReference type="PANTHER" id="PTHR34989">
    <property type="entry name" value="PROTEIN HDED"/>
    <property type="match status" value="1"/>
</dbReference>
<dbReference type="AlphaFoldDB" id="A0A413T1X3"/>
<dbReference type="Pfam" id="PF03729">
    <property type="entry name" value="DUF308"/>
    <property type="match status" value="2"/>
</dbReference>
<name>A0A413T1X3_9BACT</name>
<dbReference type="EMBL" id="QSFT01000008">
    <property type="protein sequence ID" value="RHA76973.1"/>
    <property type="molecule type" value="Genomic_DNA"/>
</dbReference>
<evidence type="ECO:0000313" key="1">
    <source>
        <dbReference type="EMBL" id="RHA76973.1"/>
    </source>
</evidence>
<dbReference type="PANTHER" id="PTHR34989:SF1">
    <property type="entry name" value="PROTEIN HDED"/>
    <property type="match status" value="1"/>
</dbReference>
<sequence length="186" mass="20574">MKSSVSYAVMSSICALIVGLLLILWPDVAVNYLVITIGVLFLLPGIYGLFSYFAQAKKRERANLHVSFPVIALGSTLLGLWLVIMPEFFVSILMYVLGVLLVLGGLNQILNFVSVRKYMPVPLGVYIVPTLVLITGIVVLMNPFQAATVPFIVLGVSSMVYALSDLFRLIRYRRKYAQDITDVTPL</sequence>
<organism evidence="1 2">
    <name type="scientific">Phocaeicola coprophilus</name>
    <dbReference type="NCBI Taxonomy" id="387090"/>
    <lineage>
        <taxon>Bacteria</taxon>
        <taxon>Pseudomonadati</taxon>
        <taxon>Bacteroidota</taxon>
        <taxon>Bacteroidia</taxon>
        <taxon>Bacteroidales</taxon>
        <taxon>Bacteroidaceae</taxon>
        <taxon>Phocaeicola</taxon>
    </lineage>
</organism>
<protein>
    <submittedName>
        <fullName evidence="1">DUF308 domain-containing protein</fullName>
    </submittedName>
</protein>
<evidence type="ECO:0000313" key="2">
    <source>
        <dbReference type="Proteomes" id="UP000283855"/>
    </source>
</evidence>
<comment type="caution">
    <text evidence="1">The sequence shown here is derived from an EMBL/GenBank/DDBJ whole genome shotgun (WGS) entry which is preliminary data.</text>
</comment>
<gene>
    <name evidence="1" type="ORF">DW921_05510</name>
</gene>
<dbReference type="GO" id="GO:0005886">
    <property type="term" value="C:plasma membrane"/>
    <property type="evidence" value="ECO:0007669"/>
    <property type="project" value="TreeGrafter"/>
</dbReference>
<dbReference type="RefSeq" id="WP_008140424.1">
    <property type="nucleotide sequence ID" value="NZ_CABJGD010000008.1"/>
</dbReference>
<dbReference type="GeneID" id="78405001"/>